<dbReference type="Gene3D" id="2.20.25.10">
    <property type="match status" value="1"/>
</dbReference>
<dbReference type="InterPro" id="IPR013216">
    <property type="entry name" value="Methyltransf_11"/>
</dbReference>
<name>A0AAV3X3C0_9CYAN</name>
<dbReference type="Pfam" id="PF08241">
    <property type="entry name" value="Methyltransf_11"/>
    <property type="match status" value="1"/>
</dbReference>
<feature type="domain" description="Methyltransferase type 11" evidence="2">
    <location>
        <begin position="105"/>
        <end position="193"/>
    </location>
</feature>
<comment type="caution">
    <text evidence="3">The sequence shown here is derived from an EMBL/GenBank/DDBJ whole genome shotgun (WGS) entry which is preliminary data.</text>
</comment>
<dbReference type="SUPFAM" id="SSF53335">
    <property type="entry name" value="S-adenosyl-L-methionine-dependent methyltransferases"/>
    <property type="match status" value="1"/>
</dbReference>
<dbReference type="EMBL" id="BLAY01000017">
    <property type="protein sequence ID" value="GET36728.1"/>
    <property type="molecule type" value="Genomic_DNA"/>
</dbReference>
<accession>A0AAV3X3C0</accession>
<evidence type="ECO:0000313" key="4">
    <source>
        <dbReference type="Proteomes" id="UP001050975"/>
    </source>
</evidence>
<dbReference type="InterPro" id="IPR050447">
    <property type="entry name" value="Erg6_SMT_methyltransf"/>
</dbReference>
<protein>
    <submittedName>
        <fullName evidence="3">Cyclopropane-fatty-acyl-phospholipid synthase family protein</fullName>
    </submittedName>
</protein>
<evidence type="ECO:0000313" key="3">
    <source>
        <dbReference type="EMBL" id="GET36728.1"/>
    </source>
</evidence>
<dbReference type="CDD" id="cd02440">
    <property type="entry name" value="AdoMet_MTases"/>
    <property type="match status" value="1"/>
</dbReference>
<dbReference type="Gene3D" id="3.40.50.150">
    <property type="entry name" value="Vaccinia Virus protein VP39"/>
    <property type="match status" value="1"/>
</dbReference>
<reference evidence="3" key="1">
    <citation type="submission" date="2019-10" db="EMBL/GenBank/DDBJ databases">
        <title>Draft genome sequece of Microseira wollei NIES-4236.</title>
        <authorList>
            <person name="Yamaguchi H."/>
            <person name="Suzuki S."/>
            <person name="Kawachi M."/>
        </authorList>
    </citation>
    <scope>NUCLEOTIDE SEQUENCE</scope>
    <source>
        <strain evidence="3">NIES-4236</strain>
    </source>
</reference>
<evidence type="ECO:0000259" key="2">
    <source>
        <dbReference type="Pfam" id="PF08241"/>
    </source>
</evidence>
<gene>
    <name evidence="3" type="ORF">MiSe_14800</name>
</gene>
<dbReference type="PANTHER" id="PTHR44068">
    <property type="entry name" value="ZGC:194242"/>
    <property type="match status" value="1"/>
</dbReference>
<keyword evidence="1" id="KW-0808">Transferase</keyword>
<dbReference type="Proteomes" id="UP001050975">
    <property type="component" value="Unassembled WGS sequence"/>
</dbReference>
<dbReference type="RefSeq" id="WP_226576912.1">
    <property type="nucleotide sequence ID" value="NZ_BLAY01000017.1"/>
</dbReference>
<evidence type="ECO:0000256" key="1">
    <source>
        <dbReference type="ARBA" id="ARBA00022679"/>
    </source>
</evidence>
<keyword evidence="4" id="KW-1185">Reference proteome</keyword>
<organism evidence="3 4">
    <name type="scientific">Microseira wollei NIES-4236</name>
    <dbReference type="NCBI Taxonomy" id="2530354"/>
    <lineage>
        <taxon>Bacteria</taxon>
        <taxon>Bacillati</taxon>
        <taxon>Cyanobacteriota</taxon>
        <taxon>Cyanophyceae</taxon>
        <taxon>Oscillatoriophycideae</taxon>
        <taxon>Aerosakkonematales</taxon>
        <taxon>Aerosakkonemataceae</taxon>
        <taxon>Microseira</taxon>
    </lineage>
</organism>
<dbReference type="InterPro" id="IPR029063">
    <property type="entry name" value="SAM-dependent_MTases_sf"/>
</dbReference>
<sequence length="320" mass="35510">MIDRSALLSLLVCPACRTPLQSFTHCTHCGADYSESDGTPVLIPTTASRKLSFDFPQSRSTNGEQLTGCFSYPPRCGAAGSDKPYHLDLAHLDIFDRLPSGSSILEIGCGGGQMRSFLESKQFRYLGIDISKTRVDQHLQLHGGPDLLCDCHFLPFNQRTFDIVYSAGVTEHLACPYLVAQEVARVLKPGGYYLGNVSFLEPWHDDSFFHMSPLGVFELLTQADFEIIHIWPGKGYSGFRAILNMGNKATRPLTFLGDFIYFIYNSGNRLRNLVKRRNHNNSQRGILDAARVAGATDWIARRRLDGSCFAPSTQSIPGHA</sequence>
<dbReference type="GO" id="GO:0008757">
    <property type="term" value="F:S-adenosylmethionine-dependent methyltransferase activity"/>
    <property type="evidence" value="ECO:0007669"/>
    <property type="project" value="InterPro"/>
</dbReference>
<proteinExistence type="predicted"/>
<dbReference type="SUPFAM" id="SSF158997">
    <property type="entry name" value="Trm112p-like"/>
    <property type="match status" value="1"/>
</dbReference>
<dbReference type="AlphaFoldDB" id="A0AAV3X3C0"/>
<dbReference type="PANTHER" id="PTHR44068:SF11">
    <property type="entry name" value="GERANYL DIPHOSPHATE 2-C-METHYLTRANSFERASE"/>
    <property type="match status" value="1"/>
</dbReference>